<dbReference type="SUPFAM" id="SSF50978">
    <property type="entry name" value="WD40 repeat-like"/>
    <property type="match status" value="1"/>
</dbReference>
<protein>
    <recommendedName>
        <fullName evidence="3">DENN domain-containing protein 3</fullName>
    </recommendedName>
</protein>
<evidence type="ECO:0000313" key="2">
    <source>
        <dbReference type="Proteomes" id="UP000694560"/>
    </source>
</evidence>
<dbReference type="InterPro" id="IPR036322">
    <property type="entry name" value="WD40_repeat_dom_sf"/>
</dbReference>
<sequence length="247" mass="27909">MVMVEQSQVWTGSQDSIIYIINTHSMSCNKQLNDHRSDITDIVVEKKNGTPSEAYSSSLDGTVIAWNISTLKVNRTFQLPYKNLTSMKLHNDQLWCCTRSCILVVSTHEFLLQMKIEHHLKDVCSSFLGFQLFPERDEVWASYSGSSDLYIWNTKDLSSTPQKIHLQDCSEITCMIRVKNQLWVGSSGRQQGNSKGKIYVVSTERKSVEKELFGHTDAVKALCSAEDRYVLSGSGKEEGKIAIWKAG</sequence>
<dbReference type="Ensembl" id="ENSMCST00000015842.1">
    <property type="protein sequence ID" value="ENSMCSP00000015448.1"/>
    <property type="gene ID" value="ENSMCSG00000010868.1"/>
</dbReference>
<reference evidence="1" key="1">
    <citation type="submission" date="2025-08" db="UniProtKB">
        <authorList>
            <consortium name="Ensembl"/>
        </authorList>
    </citation>
    <scope>IDENTIFICATION</scope>
</reference>
<dbReference type="GO" id="GO:0032483">
    <property type="term" value="P:regulation of Rab protein signal transduction"/>
    <property type="evidence" value="ECO:0007669"/>
    <property type="project" value="TreeGrafter"/>
</dbReference>
<dbReference type="Gene3D" id="2.130.10.10">
    <property type="entry name" value="YVTN repeat-like/Quinoprotein amine dehydrogenase"/>
    <property type="match status" value="2"/>
</dbReference>
<proteinExistence type="predicted"/>
<dbReference type="Proteomes" id="UP000694560">
    <property type="component" value="Unplaced"/>
</dbReference>
<dbReference type="InterPro" id="IPR015943">
    <property type="entry name" value="WD40/YVTN_repeat-like_dom_sf"/>
</dbReference>
<dbReference type="AlphaFoldDB" id="A0A8C5U1V7"/>
<evidence type="ECO:0000313" key="1">
    <source>
        <dbReference type="Ensembl" id="ENSMCSP00000015448.1"/>
    </source>
</evidence>
<dbReference type="GO" id="GO:0031410">
    <property type="term" value="C:cytoplasmic vesicle"/>
    <property type="evidence" value="ECO:0007669"/>
    <property type="project" value="TreeGrafter"/>
</dbReference>
<dbReference type="SMART" id="SM00320">
    <property type="entry name" value="WD40"/>
    <property type="match status" value="3"/>
</dbReference>
<organism evidence="1 2">
    <name type="scientific">Malurus cyaneus samueli</name>
    <dbReference type="NCBI Taxonomy" id="2593467"/>
    <lineage>
        <taxon>Eukaryota</taxon>
        <taxon>Metazoa</taxon>
        <taxon>Chordata</taxon>
        <taxon>Craniata</taxon>
        <taxon>Vertebrata</taxon>
        <taxon>Euteleostomi</taxon>
        <taxon>Archelosauria</taxon>
        <taxon>Archosauria</taxon>
        <taxon>Dinosauria</taxon>
        <taxon>Saurischia</taxon>
        <taxon>Theropoda</taxon>
        <taxon>Coelurosauria</taxon>
        <taxon>Aves</taxon>
        <taxon>Neognathae</taxon>
        <taxon>Neoaves</taxon>
        <taxon>Telluraves</taxon>
        <taxon>Australaves</taxon>
        <taxon>Passeriformes</taxon>
        <taxon>Meliphagoidea</taxon>
        <taxon>Maluridae</taxon>
        <taxon>Malurus</taxon>
    </lineage>
</organism>
<accession>A0A8C5U1V7</accession>
<evidence type="ECO:0008006" key="3">
    <source>
        <dbReference type="Google" id="ProtNLM"/>
    </source>
</evidence>
<dbReference type="InterPro" id="IPR051696">
    <property type="entry name" value="DENN_Domain_GEFs"/>
</dbReference>
<dbReference type="PANTHER" id="PTHR12296">
    <property type="entry name" value="DENN DOMAIN-CONTAINING PROTEIN 4"/>
    <property type="match status" value="1"/>
</dbReference>
<name>A0A8C5U1V7_9PASS</name>
<dbReference type="OrthoDB" id="6019893at2759"/>
<dbReference type="GO" id="GO:0005085">
    <property type="term" value="F:guanyl-nucleotide exchange factor activity"/>
    <property type="evidence" value="ECO:0007669"/>
    <property type="project" value="UniProtKB-ARBA"/>
</dbReference>
<dbReference type="PANTHER" id="PTHR12296:SF21">
    <property type="entry name" value="DENN DOMAIN-CONTAINING PROTEIN 3"/>
    <property type="match status" value="1"/>
</dbReference>
<dbReference type="InterPro" id="IPR001680">
    <property type="entry name" value="WD40_rpt"/>
</dbReference>
<keyword evidence="2" id="KW-1185">Reference proteome</keyword>
<reference evidence="1" key="2">
    <citation type="submission" date="2025-09" db="UniProtKB">
        <authorList>
            <consortium name="Ensembl"/>
        </authorList>
    </citation>
    <scope>IDENTIFICATION</scope>
</reference>